<dbReference type="EMBL" id="NTHN01000065">
    <property type="protein sequence ID" value="PBD20230.1"/>
    <property type="molecule type" value="Genomic_DNA"/>
</dbReference>
<dbReference type="Proteomes" id="UP000217448">
    <property type="component" value="Unassembled WGS sequence"/>
</dbReference>
<dbReference type="Gene3D" id="3.40.190.290">
    <property type="match status" value="1"/>
</dbReference>
<dbReference type="GO" id="GO:0043565">
    <property type="term" value="F:sequence-specific DNA binding"/>
    <property type="evidence" value="ECO:0007669"/>
    <property type="project" value="TreeGrafter"/>
</dbReference>
<dbReference type="AlphaFoldDB" id="A0A2A3K0P3"/>
<keyword evidence="3" id="KW-0238">DNA-binding</keyword>
<dbReference type="InterPro" id="IPR036388">
    <property type="entry name" value="WH-like_DNA-bd_sf"/>
</dbReference>
<evidence type="ECO:0000259" key="5">
    <source>
        <dbReference type="PROSITE" id="PS50931"/>
    </source>
</evidence>
<reference evidence="6" key="3">
    <citation type="submission" date="2024-05" db="EMBL/GenBank/DDBJ databases">
        <title>Yangia mangrovi SAOS 153D genome.</title>
        <authorList>
            <person name="Verma A."/>
            <person name="Pal Y."/>
            <person name="Sundharam S."/>
            <person name="Bisht B."/>
            <person name="Srinivasan K."/>
        </authorList>
    </citation>
    <scope>NUCLEOTIDE SEQUENCE</scope>
    <source>
        <strain evidence="6">SAOS 153D</strain>
    </source>
</reference>
<keyword evidence="8" id="KW-1185">Reference proteome</keyword>
<dbReference type="Gene3D" id="1.10.10.10">
    <property type="entry name" value="Winged helix-like DNA-binding domain superfamily/Winged helix DNA-binding domain"/>
    <property type="match status" value="1"/>
</dbReference>
<dbReference type="Pfam" id="PF00126">
    <property type="entry name" value="HTH_1"/>
    <property type="match status" value="1"/>
</dbReference>
<comment type="caution">
    <text evidence="7">The sequence shown here is derived from an EMBL/GenBank/DDBJ whole genome shotgun (WGS) entry which is preliminary data.</text>
</comment>
<dbReference type="EMBL" id="NTHN02000017">
    <property type="protein sequence ID" value="MCT4370776.1"/>
    <property type="molecule type" value="Genomic_DNA"/>
</dbReference>
<evidence type="ECO:0000256" key="1">
    <source>
        <dbReference type="ARBA" id="ARBA00009437"/>
    </source>
</evidence>
<sequence length="299" mass="32318">MSDIPELETFVCVAHAGSFAAAARRLGLSPAMVGRRVQSLEDRYGVRLVERTTRSLRLTDQGQEFLAQTKRILDGVEALADIGQTKAALKGRVRISAPTTLGTKKLATIVAGLIETAPMLTVELSLNDRKVDLISEGYDCAIRVGNLQPSGLVARRIGTYRFVCCASPDFLSRNTAPTTPADLSGLPCILNLNLQPRDQWRFLDSSGQPVIAEVKGAIELDYDEAQRMAALAGAGIVQVPLHLVEEDISRGALIEVLASWGQPQLPIHAVYPSRRYVPQRVAALVDAIKEGLREAVQAG</sequence>
<dbReference type="FunFam" id="1.10.10.10:FF:000001">
    <property type="entry name" value="LysR family transcriptional regulator"/>
    <property type="match status" value="1"/>
</dbReference>
<evidence type="ECO:0000256" key="2">
    <source>
        <dbReference type="ARBA" id="ARBA00023015"/>
    </source>
</evidence>
<organism evidence="7">
    <name type="scientific">Alloyangia mangrovi</name>
    <dbReference type="NCBI Taxonomy" id="1779329"/>
    <lineage>
        <taxon>Bacteria</taxon>
        <taxon>Pseudomonadati</taxon>
        <taxon>Pseudomonadota</taxon>
        <taxon>Alphaproteobacteria</taxon>
        <taxon>Rhodobacterales</taxon>
        <taxon>Roseobacteraceae</taxon>
        <taxon>Alloyangia</taxon>
    </lineage>
</organism>
<accession>A0A2A3K0P3</accession>
<dbReference type="PROSITE" id="PS50931">
    <property type="entry name" value="HTH_LYSR"/>
    <property type="match status" value="1"/>
</dbReference>
<dbReference type="OrthoDB" id="9813056at2"/>
<dbReference type="InterPro" id="IPR000847">
    <property type="entry name" value="LysR_HTH_N"/>
</dbReference>
<protein>
    <submittedName>
        <fullName evidence="7">LysR family transcriptional regulator</fullName>
    </submittedName>
</protein>
<dbReference type="CDD" id="cd08422">
    <property type="entry name" value="PBP2_CrgA_like"/>
    <property type="match status" value="1"/>
</dbReference>
<dbReference type="RefSeq" id="WP_095881291.1">
    <property type="nucleotide sequence ID" value="NZ_NTHN02000017.1"/>
</dbReference>
<evidence type="ECO:0000313" key="7">
    <source>
        <dbReference type="EMBL" id="PBD20230.1"/>
    </source>
</evidence>
<feature type="domain" description="HTH lysR-type" evidence="5">
    <location>
        <begin position="1"/>
        <end position="59"/>
    </location>
</feature>
<evidence type="ECO:0000256" key="4">
    <source>
        <dbReference type="ARBA" id="ARBA00023163"/>
    </source>
</evidence>
<dbReference type="InterPro" id="IPR005119">
    <property type="entry name" value="LysR_subst-bd"/>
</dbReference>
<reference evidence="8" key="2">
    <citation type="submission" date="2023-07" db="EMBL/GenBank/DDBJ databases">
        <title>Yangia mangrovi SAOS 153D genome.</title>
        <authorList>
            <person name="Verma A."/>
            <person name="Pal Y."/>
            <person name="Sundharam S."/>
            <person name="Bisht B."/>
            <person name="Srinivasan K."/>
        </authorList>
    </citation>
    <scope>NUCLEOTIDE SEQUENCE [LARGE SCALE GENOMIC DNA]</scope>
    <source>
        <strain evidence="8">SAOS 153D</strain>
    </source>
</reference>
<comment type="similarity">
    <text evidence="1">Belongs to the LysR transcriptional regulatory family.</text>
</comment>
<dbReference type="InterPro" id="IPR058163">
    <property type="entry name" value="LysR-type_TF_proteobact-type"/>
</dbReference>
<evidence type="ECO:0000313" key="8">
    <source>
        <dbReference type="Proteomes" id="UP000217448"/>
    </source>
</evidence>
<gene>
    <name evidence="6" type="ORF">CLG85_010795</name>
    <name evidence="7" type="ORF">CLG85_05165</name>
</gene>
<keyword evidence="2" id="KW-0805">Transcription regulation</keyword>
<evidence type="ECO:0000313" key="6">
    <source>
        <dbReference type="EMBL" id="MCT4370776.1"/>
    </source>
</evidence>
<dbReference type="SUPFAM" id="SSF46785">
    <property type="entry name" value="Winged helix' DNA-binding domain"/>
    <property type="match status" value="1"/>
</dbReference>
<dbReference type="GO" id="GO:0003700">
    <property type="term" value="F:DNA-binding transcription factor activity"/>
    <property type="evidence" value="ECO:0007669"/>
    <property type="project" value="InterPro"/>
</dbReference>
<reference evidence="7" key="1">
    <citation type="submission" date="2017-09" db="EMBL/GenBank/DDBJ databases">
        <title>Yangia sp. SAOS 153D whole genome sequencing.</title>
        <authorList>
            <person name="Verma A."/>
            <person name="Krishnamurthi S."/>
        </authorList>
    </citation>
    <scope>NUCLEOTIDE SEQUENCE [LARGE SCALE GENOMIC DNA]</scope>
    <source>
        <strain evidence="7">SAOS 153D</strain>
    </source>
</reference>
<dbReference type="Pfam" id="PF03466">
    <property type="entry name" value="LysR_substrate"/>
    <property type="match status" value="1"/>
</dbReference>
<proteinExistence type="inferred from homology"/>
<dbReference type="GO" id="GO:0006351">
    <property type="term" value="P:DNA-templated transcription"/>
    <property type="evidence" value="ECO:0007669"/>
    <property type="project" value="TreeGrafter"/>
</dbReference>
<evidence type="ECO:0000256" key="3">
    <source>
        <dbReference type="ARBA" id="ARBA00023125"/>
    </source>
</evidence>
<keyword evidence="4" id="KW-0804">Transcription</keyword>
<dbReference type="InterPro" id="IPR036390">
    <property type="entry name" value="WH_DNA-bd_sf"/>
</dbReference>
<dbReference type="PANTHER" id="PTHR30537:SF5">
    <property type="entry name" value="HTH-TYPE TRANSCRIPTIONAL ACTIVATOR TTDR-RELATED"/>
    <property type="match status" value="1"/>
</dbReference>
<dbReference type="PANTHER" id="PTHR30537">
    <property type="entry name" value="HTH-TYPE TRANSCRIPTIONAL REGULATOR"/>
    <property type="match status" value="1"/>
</dbReference>
<dbReference type="SUPFAM" id="SSF53850">
    <property type="entry name" value="Periplasmic binding protein-like II"/>
    <property type="match status" value="1"/>
</dbReference>
<name>A0A2A3K0P3_9RHOB</name>